<dbReference type="SMART" id="SM00836">
    <property type="entry name" value="DALR_1"/>
    <property type="match status" value="1"/>
</dbReference>
<keyword evidence="15" id="KW-1185">Reference proteome</keyword>
<evidence type="ECO:0000256" key="10">
    <source>
        <dbReference type="RuleBase" id="RU363038"/>
    </source>
</evidence>
<evidence type="ECO:0000256" key="2">
    <source>
        <dbReference type="ARBA" id="ARBA00022490"/>
    </source>
</evidence>
<dbReference type="GO" id="GO:0005737">
    <property type="term" value="C:cytoplasm"/>
    <property type="evidence" value="ECO:0007669"/>
    <property type="project" value="UniProtKB-SubCell"/>
</dbReference>
<keyword evidence="11" id="KW-0175">Coiled coil</keyword>
<feature type="domain" description="DALR anticodon binding" evidence="12">
    <location>
        <begin position="583"/>
        <end position="700"/>
    </location>
</feature>
<dbReference type="Proteomes" id="UP000433945">
    <property type="component" value="Unassembled WGS sequence"/>
</dbReference>
<evidence type="ECO:0000313" key="14">
    <source>
        <dbReference type="EMBL" id="MUV03574.1"/>
    </source>
</evidence>
<dbReference type="InterPro" id="IPR001412">
    <property type="entry name" value="aa-tRNA-synth_I_CS"/>
</dbReference>
<evidence type="ECO:0000256" key="3">
    <source>
        <dbReference type="ARBA" id="ARBA00022598"/>
    </source>
</evidence>
<comment type="subunit">
    <text evidence="9">Monomer.</text>
</comment>
<keyword evidence="4 9" id="KW-0547">Nucleotide-binding</keyword>
<evidence type="ECO:0000259" key="13">
    <source>
        <dbReference type="SMART" id="SM01016"/>
    </source>
</evidence>
<dbReference type="InterPro" id="IPR014729">
    <property type="entry name" value="Rossmann-like_a/b/a_fold"/>
</dbReference>
<dbReference type="GO" id="GO:0004814">
    <property type="term" value="F:arginine-tRNA ligase activity"/>
    <property type="evidence" value="ECO:0007669"/>
    <property type="project" value="UniProtKB-UniRule"/>
</dbReference>
<evidence type="ECO:0000256" key="11">
    <source>
        <dbReference type="SAM" id="Coils"/>
    </source>
</evidence>
<dbReference type="InterPro" id="IPR035684">
    <property type="entry name" value="ArgRS_core"/>
</dbReference>
<evidence type="ECO:0000256" key="1">
    <source>
        <dbReference type="ARBA" id="ARBA00005594"/>
    </source>
</evidence>
<dbReference type="Pfam" id="PF03485">
    <property type="entry name" value="Arg_tRNA_synt_N"/>
    <property type="match status" value="1"/>
</dbReference>
<dbReference type="PROSITE" id="PS00178">
    <property type="entry name" value="AA_TRNA_LIGASE_I"/>
    <property type="match status" value="1"/>
</dbReference>
<gene>
    <name evidence="9" type="primary">argS</name>
    <name evidence="14" type="ORF">GN157_07610</name>
</gene>
<dbReference type="NCBIfam" id="TIGR00456">
    <property type="entry name" value="argS"/>
    <property type="match status" value="1"/>
</dbReference>
<dbReference type="HAMAP" id="MF_00123">
    <property type="entry name" value="Arg_tRNA_synth"/>
    <property type="match status" value="1"/>
</dbReference>
<dbReference type="InterPro" id="IPR036695">
    <property type="entry name" value="Arg-tRNA-synth_N_sf"/>
</dbReference>
<comment type="catalytic activity">
    <reaction evidence="8 9">
        <text>tRNA(Arg) + L-arginine + ATP = L-arginyl-tRNA(Arg) + AMP + diphosphate</text>
        <dbReference type="Rhea" id="RHEA:20301"/>
        <dbReference type="Rhea" id="RHEA-COMP:9658"/>
        <dbReference type="Rhea" id="RHEA-COMP:9673"/>
        <dbReference type="ChEBI" id="CHEBI:30616"/>
        <dbReference type="ChEBI" id="CHEBI:32682"/>
        <dbReference type="ChEBI" id="CHEBI:33019"/>
        <dbReference type="ChEBI" id="CHEBI:78442"/>
        <dbReference type="ChEBI" id="CHEBI:78513"/>
        <dbReference type="ChEBI" id="CHEBI:456215"/>
        <dbReference type="EC" id="6.1.1.19"/>
    </reaction>
</comment>
<reference evidence="14 15" key="1">
    <citation type="submission" date="2019-12" db="EMBL/GenBank/DDBJ databases">
        <authorList>
            <person name="Sun J.-Q."/>
        </authorList>
    </citation>
    <scope>NUCLEOTIDE SEQUENCE [LARGE SCALE GENOMIC DNA]</scope>
    <source>
        <strain evidence="14 15">JCM 17928</strain>
    </source>
</reference>
<dbReference type="GO" id="GO:0006420">
    <property type="term" value="P:arginyl-tRNA aminoacylation"/>
    <property type="evidence" value="ECO:0007669"/>
    <property type="project" value="UniProtKB-UniRule"/>
</dbReference>
<dbReference type="SMART" id="SM01016">
    <property type="entry name" value="Arg_tRNA_synt_N"/>
    <property type="match status" value="1"/>
</dbReference>
<evidence type="ECO:0000256" key="6">
    <source>
        <dbReference type="ARBA" id="ARBA00022917"/>
    </source>
</evidence>
<evidence type="ECO:0000256" key="5">
    <source>
        <dbReference type="ARBA" id="ARBA00022840"/>
    </source>
</evidence>
<keyword evidence="7 9" id="KW-0030">Aminoacyl-tRNA synthetase</keyword>
<dbReference type="FunFam" id="1.10.730.10:FF:000006">
    <property type="entry name" value="Arginyl-tRNA synthetase 2, mitochondrial"/>
    <property type="match status" value="1"/>
</dbReference>
<feature type="domain" description="Arginyl tRNA synthetase N-terminal" evidence="13">
    <location>
        <begin position="5"/>
        <end position="86"/>
    </location>
</feature>
<comment type="similarity">
    <text evidence="1 9 10">Belongs to the class-I aminoacyl-tRNA synthetase family.</text>
</comment>
<dbReference type="InterPro" id="IPR001278">
    <property type="entry name" value="Arg-tRNA-ligase"/>
</dbReference>
<dbReference type="AlphaFoldDB" id="A0A6N8HAK7"/>
<keyword evidence="2 9" id="KW-0963">Cytoplasm</keyword>
<dbReference type="EC" id="6.1.1.19" evidence="9"/>
<evidence type="ECO:0000313" key="15">
    <source>
        <dbReference type="Proteomes" id="UP000433945"/>
    </source>
</evidence>
<dbReference type="GO" id="GO:0005524">
    <property type="term" value="F:ATP binding"/>
    <property type="evidence" value="ECO:0007669"/>
    <property type="project" value="UniProtKB-UniRule"/>
</dbReference>
<keyword evidence="6 9" id="KW-0648">Protein biosynthesis</keyword>
<evidence type="ECO:0000256" key="9">
    <source>
        <dbReference type="HAMAP-Rule" id="MF_00123"/>
    </source>
</evidence>
<dbReference type="PANTHER" id="PTHR11956">
    <property type="entry name" value="ARGINYL-TRNA SYNTHETASE"/>
    <property type="match status" value="1"/>
</dbReference>
<name>A0A6N8HAK7_9FLAO</name>
<dbReference type="Gene3D" id="3.30.1360.70">
    <property type="entry name" value="Arginyl tRNA synthetase N-terminal domain"/>
    <property type="match status" value="1"/>
</dbReference>
<evidence type="ECO:0000256" key="8">
    <source>
        <dbReference type="ARBA" id="ARBA00049339"/>
    </source>
</evidence>
<dbReference type="SUPFAM" id="SSF47323">
    <property type="entry name" value="Anticodon-binding domain of a subclass of class I aminoacyl-tRNA synthetases"/>
    <property type="match status" value="1"/>
</dbReference>
<organism evidence="14 15">
    <name type="scientific">Flavobacterium rakeshii</name>
    <dbReference type="NCBI Taxonomy" id="1038845"/>
    <lineage>
        <taxon>Bacteria</taxon>
        <taxon>Pseudomonadati</taxon>
        <taxon>Bacteroidota</taxon>
        <taxon>Flavobacteriia</taxon>
        <taxon>Flavobacteriales</taxon>
        <taxon>Flavobacteriaceae</taxon>
        <taxon>Flavobacterium</taxon>
    </lineage>
</organism>
<evidence type="ECO:0000259" key="12">
    <source>
        <dbReference type="SMART" id="SM00836"/>
    </source>
</evidence>
<dbReference type="PRINTS" id="PR01038">
    <property type="entry name" value="TRNASYNTHARG"/>
</dbReference>
<dbReference type="Gene3D" id="1.10.730.10">
    <property type="entry name" value="Isoleucyl-tRNA Synthetase, Domain 1"/>
    <property type="match status" value="1"/>
</dbReference>
<dbReference type="OrthoDB" id="9805987at2"/>
<keyword evidence="3 9" id="KW-0436">Ligase</keyword>
<proteinExistence type="inferred from homology"/>
<comment type="subcellular location">
    <subcellularLocation>
        <location evidence="9">Cytoplasm</location>
    </subcellularLocation>
</comment>
<sequence length="700" mass="78819">MALSQILTSHIEKAINELFGVTLEKVELQATRREFEGDITMVIFPLLKLVKSNPVELGNKIGQYLADNSEIVDRYNVVSGFLNIVIADAYYVNFFNDIKEDENYGLLSPEPGDKAVMVEYSSPNTNKPLHLGHVRNNLLGYSVAEIIKASGKKVYKTQIINDRGIHICKSMLAWQKFGNGQTPESTGLKGDKLVGNFYVEFENDLRKQAKPIFEAFVKGDFSLDKTNSGEKLSGFNTEIQKFTAMRDDKIAQLDFEKITSFDSELAAEIKNGLESGSTISKVFSAFRKNAQDDLVKSKPFKEVDTLLKPIISLEDKIDGLVSEINDAARNNTEVMQEAKEMLRKWEAGDPEVIALWKKMNQWVYDGFATTYKNLGVNFDSYYYESNTYLLGKDVVEDGLARGVFFKKEDGSVWIDLTDEGLDEKLVLRSDGTSVYITQDIGTAIQRVKDYPDVGGMVYTVGNEQDYHFKVLFLILKKLGYDWAASLYHLSYGMVDLPSGKMKSREGTVVDADDLMNEMTATAKQISEELGKLEGYSEEEKTNLYKTIGMGALKYYILKVDPKKRILFNPEESVDFAGNTGPFIQYTYARIQSLIRKADFDFSAPLSSADVVLHEKEKTVLKLIAQYPEVIQNAAESHSPALIANYIYELVREYNSFYQTVTILGSEVETEKIFRIQLSKKVGETIKSAFALLGIGVPERM</sequence>
<dbReference type="InterPro" id="IPR009080">
    <property type="entry name" value="tRNAsynth_Ia_anticodon-bd"/>
</dbReference>
<dbReference type="SUPFAM" id="SSF55190">
    <property type="entry name" value="Arginyl-tRNA synthetase (ArgRS), N-terminal 'additional' domain"/>
    <property type="match status" value="1"/>
</dbReference>
<accession>A0A6N8HAK7</accession>
<keyword evidence="5 9" id="KW-0067">ATP-binding</keyword>
<feature type="coiled-coil region" evidence="11">
    <location>
        <begin position="310"/>
        <end position="344"/>
    </location>
</feature>
<dbReference type="SUPFAM" id="SSF52374">
    <property type="entry name" value="Nucleotidylyl transferase"/>
    <property type="match status" value="1"/>
</dbReference>
<evidence type="ECO:0000256" key="7">
    <source>
        <dbReference type="ARBA" id="ARBA00023146"/>
    </source>
</evidence>
<comment type="caution">
    <text evidence="14">The sequence shown here is derived from an EMBL/GenBank/DDBJ whole genome shotgun (WGS) entry which is preliminary data.</text>
</comment>
<protein>
    <recommendedName>
        <fullName evidence="9">Arginine--tRNA ligase</fullName>
        <ecNumber evidence="9">6.1.1.19</ecNumber>
    </recommendedName>
    <alternativeName>
        <fullName evidence="9">Arginyl-tRNA synthetase</fullName>
        <shortName evidence="9">ArgRS</shortName>
    </alternativeName>
</protein>
<dbReference type="EMBL" id="WOWP01000024">
    <property type="protein sequence ID" value="MUV03574.1"/>
    <property type="molecule type" value="Genomic_DNA"/>
</dbReference>
<dbReference type="PANTHER" id="PTHR11956:SF5">
    <property type="entry name" value="ARGININE--TRNA LIGASE, CYTOPLASMIC"/>
    <property type="match status" value="1"/>
</dbReference>
<dbReference type="Pfam" id="PF05746">
    <property type="entry name" value="DALR_1"/>
    <property type="match status" value="1"/>
</dbReference>
<dbReference type="Pfam" id="PF00750">
    <property type="entry name" value="tRNA-synt_1d"/>
    <property type="match status" value="2"/>
</dbReference>
<feature type="short sequence motif" description="'HIGH' region" evidence="9">
    <location>
        <begin position="123"/>
        <end position="133"/>
    </location>
</feature>
<evidence type="ECO:0000256" key="4">
    <source>
        <dbReference type="ARBA" id="ARBA00022741"/>
    </source>
</evidence>
<dbReference type="Gene3D" id="3.40.50.620">
    <property type="entry name" value="HUPs"/>
    <property type="match status" value="2"/>
</dbReference>
<dbReference type="InterPro" id="IPR005148">
    <property type="entry name" value="Arg-tRNA-synth_N"/>
</dbReference>
<dbReference type="InterPro" id="IPR008909">
    <property type="entry name" value="DALR_anticod-bd"/>
</dbReference>